<evidence type="ECO:0000313" key="5">
    <source>
        <dbReference type="Proteomes" id="UP001295794"/>
    </source>
</evidence>
<dbReference type="Pfam" id="PF05686">
    <property type="entry name" value="Glyco_transf_90"/>
    <property type="match status" value="1"/>
</dbReference>
<dbReference type="PANTHER" id="PTHR12203">
    <property type="entry name" value="KDEL LYS-ASP-GLU-LEU CONTAINING - RELATED"/>
    <property type="match status" value="1"/>
</dbReference>
<gene>
    <name evidence="4" type="ORF">MYCIT1_LOCUS21183</name>
</gene>
<dbReference type="InterPro" id="IPR051091">
    <property type="entry name" value="O-Glucosyltr/Glycosyltrsf_90"/>
</dbReference>
<comment type="similarity">
    <text evidence="1">Belongs to the glycosyltransferase 90 family.</text>
</comment>
<feature type="domain" description="Glycosyl transferase CAP10" evidence="3">
    <location>
        <begin position="303"/>
        <end position="602"/>
    </location>
</feature>
<dbReference type="AlphaFoldDB" id="A0AAD2HHG4"/>
<dbReference type="EMBL" id="CAVNYO010000401">
    <property type="protein sequence ID" value="CAK5274172.1"/>
    <property type="molecule type" value="Genomic_DNA"/>
</dbReference>
<keyword evidence="2" id="KW-0808">Transferase</keyword>
<dbReference type="SMART" id="SM00672">
    <property type="entry name" value="CAP10"/>
    <property type="match status" value="1"/>
</dbReference>
<proteinExistence type="inferred from homology"/>
<reference evidence="4" key="1">
    <citation type="submission" date="2023-11" db="EMBL/GenBank/DDBJ databases">
        <authorList>
            <person name="De Vega J J."/>
            <person name="De Vega J J."/>
        </authorList>
    </citation>
    <scope>NUCLEOTIDE SEQUENCE</scope>
</reference>
<evidence type="ECO:0000313" key="4">
    <source>
        <dbReference type="EMBL" id="CAK5274172.1"/>
    </source>
</evidence>
<name>A0AAD2HHG4_9AGAR</name>
<evidence type="ECO:0000256" key="1">
    <source>
        <dbReference type="ARBA" id="ARBA00010118"/>
    </source>
</evidence>
<dbReference type="Proteomes" id="UP001295794">
    <property type="component" value="Unassembled WGS sequence"/>
</dbReference>
<dbReference type="GO" id="GO:0016740">
    <property type="term" value="F:transferase activity"/>
    <property type="evidence" value="ECO:0007669"/>
    <property type="project" value="UniProtKB-KW"/>
</dbReference>
<dbReference type="InterPro" id="IPR006598">
    <property type="entry name" value="CAP10"/>
</dbReference>
<dbReference type="PANTHER" id="PTHR12203:SF35">
    <property type="entry name" value="PROTEIN O-GLUCOSYLTRANSFERASE 1"/>
    <property type="match status" value="1"/>
</dbReference>
<sequence length="610" mass="69754">MRARRERVLRLLLILGIIVALGLYSKDLSPLLQDLLEPWNRHLVEFMNDDALAENHLVPELPLPVAAPLGRHTYLDNGLLQVNPEGGHPIFELIASAEESWRAKRDRASTNFPQAVAEYKRRYKRSPPKGFDDWWIYVQENNVQLPDEYDTIYHDLEPFWGVSPGDLGAIREELEGKFDSFTLGKTEQTDRVRVLNTSLTPSHYHDLLKRSEGILDLLNDVATSLPPFRAVFSPHDGPNRMSDYRVLQTALKAASESRYVSRNGFPSIYHSGWKAACSPDAPAAREDIDLDGELPEKSTGKTFVWDHRLAMDPCLHPRHLYQHGQFLSHGKGPTPQREVIPEFSYCTSTLHHNIRIPTLYGWVEDLYPRSDDPEWADKPDERLLWRGSNTGITYSAQTRWANSHRISLVRAANDLRGVLALLPPTVDSDTAAAPVGHPVRARKAHVNPALMDVAFTEAPIMCDAETCKVLEELFPWREWQSRRQAGKYKYVMDADGNGWSGRFKRLLTSNAVVFKSTIYPEWYIDRIQPWLHYVPVQLDLSDLHDALTFFRGDAGGVGSHEELAHRIAVAGRIWSKTFWRREDLVAYFYRLILEYARVMSLDRDAMSYHG</sequence>
<evidence type="ECO:0000256" key="2">
    <source>
        <dbReference type="ARBA" id="ARBA00022679"/>
    </source>
</evidence>
<comment type="caution">
    <text evidence="4">The sequence shown here is derived from an EMBL/GenBank/DDBJ whole genome shotgun (WGS) entry which is preliminary data.</text>
</comment>
<protein>
    <recommendedName>
        <fullName evidence="3">Glycosyl transferase CAP10 domain-containing protein</fullName>
    </recommendedName>
</protein>
<keyword evidence="5" id="KW-1185">Reference proteome</keyword>
<organism evidence="4 5">
    <name type="scientific">Mycena citricolor</name>
    <dbReference type="NCBI Taxonomy" id="2018698"/>
    <lineage>
        <taxon>Eukaryota</taxon>
        <taxon>Fungi</taxon>
        <taxon>Dikarya</taxon>
        <taxon>Basidiomycota</taxon>
        <taxon>Agaricomycotina</taxon>
        <taxon>Agaricomycetes</taxon>
        <taxon>Agaricomycetidae</taxon>
        <taxon>Agaricales</taxon>
        <taxon>Marasmiineae</taxon>
        <taxon>Mycenaceae</taxon>
        <taxon>Mycena</taxon>
    </lineage>
</organism>
<evidence type="ECO:0000259" key="3">
    <source>
        <dbReference type="SMART" id="SM00672"/>
    </source>
</evidence>
<accession>A0AAD2HHG4</accession>